<dbReference type="RefSeq" id="WP_002385430.1">
    <property type="nucleotide sequence ID" value="NZ_CABEIO010000002.1"/>
</dbReference>
<name>A0A3N3ZBX5_ENTFL</name>
<comment type="caution">
    <text evidence="1">The sequence shown here is derived from an EMBL/GenBank/DDBJ whole genome shotgun (WGS) entry which is preliminary data.</text>
</comment>
<evidence type="ECO:0000313" key="2">
    <source>
        <dbReference type="Proteomes" id="UP000275941"/>
    </source>
</evidence>
<proteinExistence type="predicted"/>
<gene>
    <name evidence="1" type="ORF">EGW70_04255</name>
</gene>
<organism evidence="1 2">
    <name type="scientific">Enterococcus faecalis</name>
    <name type="common">Streptococcus faecalis</name>
    <dbReference type="NCBI Taxonomy" id="1351"/>
    <lineage>
        <taxon>Bacteria</taxon>
        <taxon>Bacillati</taxon>
        <taxon>Bacillota</taxon>
        <taxon>Bacilli</taxon>
        <taxon>Lactobacillales</taxon>
        <taxon>Enterococcaceae</taxon>
        <taxon>Enterococcus</taxon>
    </lineage>
</organism>
<dbReference type="AlphaFoldDB" id="A0A3N3ZBX5"/>
<protein>
    <submittedName>
        <fullName evidence="1">Uncharacterized protein</fullName>
    </submittedName>
</protein>
<dbReference type="Proteomes" id="UP000275941">
    <property type="component" value="Unassembled WGS sequence"/>
</dbReference>
<accession>A0A3N3ZBX5</accession>
<dbReference type="EMBL" id="RKOR01000008">
    <property type="protein sequence ID" value="ROY52079.1"/>
    <property type="molecule type" value="Genomic_DNA"/>
</dbReference>
<reference evidence="1 2" key="1">
    <citation type="submission" date="2018-10" db="EMBL/GenBank/DDBJ databases">
        <title>Genotypes and phenotypes of Enterococci isolated from broiler chickens.</title>
        <authorList>
            <person name="Muhammad A.R."/>
            <person name="Diarra M.S."/>
        </authorList>
    </citation>
    <scope>NUCLEOTIDE SEQUENCE [LARGE SCALE GENOMIC DNA]</scope>
    <source>
        <strain evidence="1 2">P7 C A21</strain>
    </source>
</reference>
<sequence length="94" mass="10652">MKRGNLVDEMIQRLLKELARSADKANVRSVGVAMQQRVAQEKNQANQRHRKLVVEAATSFGTRQQQLGTALKGQFGNKVKEAFQRQTISLKQFL</sequence>
<evidence type="ECO:0000313" key="1">
    <source>
        <dbReference type="EMBL" id="ROY52079.1"/>
    </source>
</evidence>